<proteinExistence type="predicted"/>
<sequence>MSSTIPMLRKDRVSTGVIVTTPEPVDIGAIGSKIGLVLRTSYPKEEAGAAIEVGVLSINEAIDVAQEAELDLVILSLEADPPVDKVMDYRYNISLHSPVTNLRISIVWYG</sequence>
<dbReference type="EMBL" id="JAKUCV010000427">
    <property type="protein sequence ID" value="KAJ4850064.1"/>
    <property type="molecule type" value="Genomic_DNA"/>
</dbReference>
<reference evidence="2" key="1">
    <citation type="submission" date="2022-02" db="EMBL/GenBank/DDBJ databases">
        <authorList>
            <person name="Henning P.M."/>
            <person name="McCubbin A.G."/>
            <person name="Shore J.S."/>
        </authorList>
    </citation>
    <scope>NUCLEOTIDE SEQUENCE</scope>
    <source>
        <strain evidence="2">F60SS</strain>
        <tissue evidence="2">Leaves</tissue>
    </source>
</reference>
<reference evidence="2" key="2">
    <citation type="journal article" date="2023" name="Plants (Basel)">
        <title>Annotation of the Turnera subulata (Passifloraceae) Draft Genome Reveals the S-Locus Evolved after the Divergence of Turneroideae from Passifloroideae in a Stepwise Manner.</title>
        <authorList>
            <person name="Henning P.M."/>
            <person name="Roalson E.H."/>
            <person name="Mir W."/>
            <person name="McCubbin A.G."/>
            <person name="Shore J.S."/>
        </authorList>
    </citation>
    <scope>NUCLEOTIDE SEQUENCE</scope>
    <source>
        <strain evidence="2">F60SS</strain>
    </source>
</reference>
<dbReference type="OrthoDB" id="21573at2759"/>
<dbReference type="GO" id="GO:0003743">
    <property type="term" value="F:translation initiation factor activity"/>
    <property type="evidence" value="ECO:0007669"/>
    <property type="project" value="InterPro"/>
</dbReference>
<accession>A0A9Q0JQ86</accession>
<comment type="caution">
    <text evidence="2">The sequence shown here is derived from an EMBL/GenBank/DDBJ whole genome shotgun (WGS) entry which is preliminary data.</text>
</comment>
<dbReference type="Pfam" id="PF05198">
    <property type="entry name" value="IF3_N"/>
    <property type="match status" value="1"/>
</dbReference>
<dbReference type="Proteomes" id="UP001141552">
    <property type="component" value="Unassembled WGS sequence"/>
</dbReference>
<name>A0A9Q0JQ86_9ROSI</name>
<evidence type="ECO:0000313" key="2">
    <source>
        <dbReference type="EMBL" id="KAJ4850064.1"/>
    </source>
</evidence>
<protein>
    <recommendedName>
        <fullName evidence="1">Translation initiation factor 3 N-terminal domain-containing protein</fullName>
    </recommendedName>
</protein>
<organism evidence="2 3">
    <name type="scientific">Turnera subulata</name>
    <dbReference type="NCBI Taxonomy" id="218843"/>
    <lineage>
        <taxon>Eukaryota</taxon>
        <taxon>Viridiplantae</taxon>
        <taxon>Streptophyta</taxon>
        <taxon>Embryophyta</taxon>
        <taxon>Tracheophyta</taxon>
        <taxon>Spermatophyta</taxon>
        <taxon>Magnoliopsida</taxon>
        <taxon>eudicotyledons</taxon>
        <taxon>Gunneridae</taxon>
        <taxon>Pentapetalae</taxon>
        <taxon>rosids</taxon>
        <taxon>fabids</taxon>
        <taxon>Malpighiales</taxon>
        <taxon>Passifloraceae</taxon>
        <taxon>Turnera</taxon>
    </lineage>
</organism>
<dbReference type="SUPFAM" id="SSF54364">
    <property type="entry name" value="Translation initiation factor IF3, N-terminal domain"/>
    <property type="match status" value="1"/>
</dbReference>
<dbReference type="InterPro" id="IPR019814">
    <property type="entry name" value="Translation_initiation_fac_3_N"/>
</dbReference>
<dbReference type="InterPro" id="IPR036787">
    <property type="entry name" value="T_IF-3_N_sf"/>
</dbReference>
<gene>
    <name evidence="2" type="ORF">Tsubulata_051026</name>
</gene>
<evidence type="ECO:0000259" key="1">
    <source>
        <dbReference type="Pfam" id="PF05198"/>
    </source>
</evidence>
<feature type="domain" description="Translation initiation factor 3 N-terminal" evidence="1">
    <location>
        <begin position="52"/>
        <end position="90"/>
    </location>
</feature>
<dbReference type="Gene3D" id="3.10.20.80">
    <property type="entry name" value="Translation initiation factor 3 (IF-3), N-terminal domain"/>
    <property type="match status" value="1"/>
</dbReference>
<keyword evidence="3" id="KW-1185">Reference proteome</keyword>
<evidence type="ECO:0000313" key="3">
    <source>
        <dbReference type="Proteomes" id="UP001141552"/>
    </source>
</evidence>
<dbReference type="AlphaFoldDB" id="A0A9Q0JQ86"/>